<gene>
    <name evidence="2" type="ORF">AYR63_09355</name>
</gene>
<protein>
    <submittedName>
        <fullName evidence="2">Uncharacterized protein</fullName>
    </submittedName>
</protein>
<sequence length="520" mass="59263">MAKKDTDPEKIYAAYRADYDKTENAKQIAELFPEGELNAILGTFTLTLLQNAGTDPQKWQVTDIKSAMEGVFIAFKSNLSNISETDLQGYYRDLYVPLNDFVVFIVNKIATGLNHSDMATAFIDIESTYGVGEGSYVDDGGNVDLVGFSAPEYDTEYTMDVKYKKRGIGNHTEWQEYRAKDINHYVSDWLTEFFTSPEWQALPDSITQEDAILYVTEMTFDAYDEFHSSPKNWGVPVIKMVLTDHFVHQVIIQPDQYSTIVPTLTAFFTFAKRAGYIRAVQADKTIKTIKGVEADMIEAGQDRDKYSETKKMWLDMAAAGISRENREAAETFIATWIENQQAARAGSQFMDYERNLVYQPEDDYVNMPHPDPVGKHHWTKAVATRNHDDLARYAWTMWSLPANQDLHAELNEADFVDFIVFFGDVMYAQFLETILHWDAQSAHVVFSGYDAAEQPESFELLRETLKRLVDHLMTEGKLTRPVGEEIRAVFDAAPLTPKSQAKSNVVSMDEARKRLKNKKD</sequence>
<evidence type="ECO:0000256" key="1">
    <source>
        <dbReference type="SAM" id="MobiDB-lite"/>
    </source>
</evidence>
<accession>A0A1B2IZ49</accession>
<dbReference type="EMBL" id="CP014924">
    <property type="protein sequence ID" value="ANZ67331.1"/>
    <property type="molecule type" value="Genomic_DNA"/>
</dbReference>
<dbReference type="RefSeq" id="WP_054708717.1">
    <property type="nucleotide sequence ID" value="NZ_CP014912.1"/>
</dbReference>
<organism evidence="2 3">
    <name type="scientific">Secundilactobacillus paracollinoides</name>
    <dbReference type="NCBI Taxonomy" id="240427"/>
    <lineage>
        <taxon>Bacteria</taxon>
        <taxon>Bacillati</taxon>
        <taxon>Bacillota</taxon>
        <taxon>Bacilli</taxon>
        <taxon>Lactobacillales</taxon>
        <taxon>Lactobacillaceae</taxon>
        <taxon>Secundilactobacillus</taxon>
    </lineage>
</organism>
<dbReference type="OrthoDB" id="2323851at2"/>
<evidence type="ECO:0000313" key="2">
    <source>
        <dbReference type="EMBL" id="ANZ67331.1"/>
    </source>
</evidence>
<dbReference type="Proteomes" id="UP000093267">
    <property type="component" value="Chromosome"/>
</dbReference>
<evidence type="ECO:0000313" key="3">
    <source>
        <dbReference type="Proteomes" id="UP000093267"/>
    </source>
</evidence>
<feature type="region of interest" description="Disordered" evidence="1">
    <location>
        <begin position="498"/>
        <end position="520"/>
    </location>
</feature>
<reference evidence="2 3" key="1">
    <citation type="submission" date="2016-03" db="EMBL/GenBank/DDBJ databases">
        <title>Pediococcus and Lactobacillus from brewery environment - whole genome sequencing and assembly.</title>
        <authorList>
            <person name="Behr J."/>
            <person name="Geissler A.J."/>
            <person name="Vogel R.F."/>
        </authorList>
    </citation>
    <scope>NUCLEOTIDE SEQUENCE [LARGE SCALE GENOMIC DNA]</scope>
    <source>
        <strain evidence="2 3">TMW 1.1995</strain>
    </source>
</reference>
<dbReference type="AlphaFoldDB" id="A0A1B2IZ49"/>
<keyword evidence="3" id="KW-1185">Reference proteome</keyword>
<proteinExistence type="predicted"/>
<name>A0A1B2IZ49_9LACO</name>